<comment type="caution">
    <text evidence="5">The sequence shown here is derived from an EMBL/GenBank/DDBJ whole genome shotgun (WGS) entry which is preliminary data.</text>
</comment>
<dbReference type="Proteomes" id="UP000652761">
    <property type="component" value="Unassembled WGS sequence"/>
</dbReference>
<reference evidence="5" key="1">
    <citation type="submission" date="2017-07" db="EMBL/GenBank/DDBJ databases">
        <title>Taro Niue Genome Assembly and Annotation.</title>
        <authorList>
            <person name="Atibalentja N."/>
            <person name="Keating K."/>
            <person name="Fields C.J."/>
        </authorList>
    </citation>
    <scope>NUCLEOTIDE SEQUENCE</scope>
    <source>
        <strain evidence="5">Niue_2</strain>
        <tissue evidence="5">Leaf</tissue>
    </source>
</reference>
<evidence type="ECO:0000256" key="2">
    <source>
        <dbReference type="ARBA" id="ARBA00023242"/>
    </source>
</evidence>
<accession>A0A843V7I8</accession>
<keyword evidence="6" id="KW-1185">Reference proteome</keyword>
<evidence type="ECO:0000313" key="6">
    <source>
        <dbReference type="Proteomes" id="UP000652761"/>
    </source>
</evidence>
<gene>
    <name evidence="5" type="ORF">Taro_026974</name>
</gene>
<dbReference type="InterPro" id="IPR019331">
    <property type="entry name" value="FAM192A/Fyv6_N"/>
</dbReference>
<evidence type="ECO:0000259" key="4">
    <source>
        <dbReference type="Pfam" id="PF10187"/>
    </source>
</evidence>
<proteinExistence type="predicted"/>
<sequence length="200" mass="22853">MAEDGDYATPPVRLMNFVSQEELDRAKETRGERVEDGTAQRDRPLYEILRENKEKKDAEFNERFKHRPPKALDEDEMEFLDKLEMSRKEYERQVANEEEEELQSFRKLVAEKSTVVRELKEVPSLPKHEELKPSEKKNSHARPLGGLIISVKPQAKKAKAETTSKQPPDSGLGRGEEKPTDVAKGGLGTLVSYSDESEEE</sequence>
<evidence type="ECO:0000256" key="1">
    <source>
        <dbReference type="ARBA" id="ARBA00004123"/>
    </source>
</evidence>
<comment type="subcellular location">
    <subcellularLocation>
        <location evidence="1">Nucleus</location>
    </subcellularLocation>
</comment>
<organism evidence="5 6">
    <name type="scientific">Colocasia esculenta</name>
    <name type="common">Wild taro</name>
    <name type="synonym">Arum esculentum</name>
    <dbReference type="NCBI Taxonomy" id="4460"/>
    <lineage>
        <taxon>Eukaryota</taxon>
        <taxon>Viridiplantae</taxon>
        <taxon>Streptophyta</taxon>
        <taxon>Embryophyta</taxon>
        <taxon>Tracheophyta</taxon>
        <taxon>Spermatophyta</taxon>
        <taxon>Magnoliopsida</taxon>
        <taxon>Liliopsida</taxon>
        <taxon>Araceae</taxon>
        <taxon>Aroideae</taxon>
        <taxon>Colocasieae</taxon>
        <taxon>Colocasia</taxon>
    </lineage>
</organism>
<protein>
    <recommendedName>
        <fullName evidence="4">FAM192A/Fyv6 N-terminal domain-containing protein</fullName>
    </recommendedName>
</protein>
<dbReference type="PANTHER" id="PTHR13495:SF0">
    <property type="entry name" value="PSME3-INTERACTING PROTEIN"/>
    <property type="match status" value="1"/>
</dbReference>
<feature type="compositionally biased region" description="Basic and acidic residues" evidence="3">
    <location>
        <begin position="120"/>
        <end position="138"/>
    </location>
</feature>
<evidence type="ECO:0000313" key="5">
    <source>
        <dbReference type="EMBL" id="MQL94322.1"/>
    </source>
</evidence>
<name>A0A843V7I8_COLES</name>
<dbReference type="PANTHER" id="PTHR13495">
    <property type="entry name" value="NEFA-INTERACTING NUCLEAR PROTEIN NIP30"/>
    <property type="match status" value="1"/>
</dbReference>
<dbReference type="EMBL" id="NMUH01001661">
    <property type="protein sequence ID" value="MQL94322.1"/>
    <property type="molecule type" value="Genomic_DNA"/>
</dbReference>
<feature type="region of interest" description="Disordered" evidence="3">
    <location>
        <begin position="23"/>
        <end position="43"/>
    </location>
</feature>
<evidence type="ECO:0000256" key="3">
    <source>
        <dbReference type="SAM" id="MobiDB-lite"/>
    </source>
</evidence>
<keyword evidence="2" id="KW-0539">Nucleus</keyword>
<dbReference type="AlphaFoldDB" id="A0A843V7I8"/>
<dbReference type="InterPro" id="IPR039845">
    <property type="entry name" value="FAM192A"/>
</dbReference>
<dbReference type="Pfam" id="PF10187">
    <property type="entry name" value="FAM192A_Fyv6_N"/>
    <property type="match status" value="1"/>
</dbReference>
<feature type="domain" description="FAM192A/Fyv6 N-terminal" evidence="4">
    <location>
        <begin position="20"/>
        <end position="106"/>
    </location>
</feature>
<dbReference type="OrthoDB" id="75807at2759"/>
<dbReference type="GO" id="GO:0005634">
    <property type="term" value="C:nucleus"/>
    <property type="evidence" value="ECO:0007669"/>
    <property type="project" value="UniProtKB-SubCell"/>
</dbReference>
<feature type="region of interest" description="Disordered" evidence="3">
    <location>
        <begin position="120"/>
        <end position="200"/>
    </location>
</feature>